<feature type="transmembrane region" description="Helical" evidence="1">
    <location>
        <begin position="34"/>
        <end position="54"/>
    </location>
</feature>
<feature type="transmembrane region" description="Helical" evidence="1">
    <location>
        <begin position="113"/>
        <end position="138"/>
    </location>
</feature>
<name>A0A2Z2N9G3_9EURY</name>
<keyword evidence="1" id="KW-0812">Transmembrane</keyword>
<protein>
    <submittedName>
        <fullName evidence="2">Uncharacterized protein</fullName>
    </submittedName>
</protein>
<evidence type="ECO:0000313" key="3">
    <source>
        <dbReference type="Proteomes" id="UP000250085"/>
    </source>
</evidence>
<gene>
    <name evidence="2" type="ORF">A3L10_04675</name>
</gene>
<dbReference type="RefSeq" id="WP_088866601.1">
    <property type="nucleotide sequence ID" value="NZ_CP015106.1"/>
</dbReference>
<accession>A0A2Z2N9G3</accession>
<dbReference type="EMBL" id="CP015106">
    <property type="protein sequence ID" value="ASJ14459.1"/>
    <property type="molecule type" value="Genomic_DNA"/>
</dbReference>
<keyword evidence="3" id="KW-1185">Reference proteome</keyword>
<evidence type="ECO:0000256" key="1">
    <source>
        <dbReference type="SAM" id="Phobius"/>
    </source>
</evidence>
<keyword evidence="1" id="KW-0472">Membrane</keyword>
<dbReference type="AlphaFoldDB" id="A0A2Z2N9G3"/>
<dbReference type="GeneID" id="33328117"/>
<dbReference type="Proteomes" id="UP000250085">
    <property type="component" value="Chromosome"/>
</dbReference>
<dbReference type="OrthoDB" id="100136at2157"/>
<evidence type="ECO:0000313" key="2">
    <source>
        <dbReference type="EMBL" id="ASJ14459.1"/>
    </source>
</evidence>
<feature type="transmembrane region" description="Helical" evidence="1">
    <location>
        <begin position="87"/>
        <end position="106"/>
    </location>
</feature>
<dbReference type="KEGG" id="trl:A3L10_04675"/>
<keyword evidence="1" id="KW-1133">Transmembrane helix</keyword>
<proteinExistence type="predicted"/>
<reference evidence="2 3" key="1">
    <citation type="submission" date="2016-04" db="EMBL/GenBank/DDBJ databases">
        <title>Complete genome sequence of Thermococcus radiotolerans type strain EJ2.</title>
        <authorList>
            <person name="Oger P.M."/>
        </authorList>
    </citation>
    <scope>NUCLEOTIDE SEQUENCE [LARGE SCALE GENOMIC DNA]</scope>
    <source>
        <strain evidence="2 3">EJ2</strain>
    </source>
</reference>
<organism evidence="2 3">
    <name type="scientific">Thermococcus radiotolerans</name>
    <dbReference type="NCBI Taxonomy" id="187880"/>
    <lineage>
        <taxon>Archaea</taxon>
        <taxon>Methanobacteriati</taxon>
        <taxon>Methanobacteriota</taxon>
        <taxon>Thermococci</taxon>
        <taxon>Thermococcales</taxon>
        <taxon>Thermococcaceae</taxon>
        <taxon>Thermococcus</taxon>
    </lineage>
</organism>
<sequence>MMAEEAEKKEKKEKVKNCGDEWERFSSSISSLSLSLLPTLLFVLIMSYIIVVGLQNADITFTVQGQEVTITYPQINIPVDYSAIKNAVIYLFAAILIGIPVPLLSGKWKPLKILVSLIQAGAFVYGLYIFVMMIINFASALM</sequence>